<feature type="modified residue" description="Glycine radical" evidence="3">
    <location>
        <position position="729"/>
    </location>
</feature>
<organism evidence="6 7">
    <name type="scientific">Parabacteroides segnis</name>
    <dbReference type="NCBI Taxonomy" id="2763058"/>
    <lineage>
        <taxon>Bacteria</taxon>
        <taxon>Pseudomonadati</taxon>
        <taxon>Bacteroidota</taxon>
        <taxon>Bacteroidia</taxon>
        <taxon>Bacteroidales</taxon>
        <taxon>Tannerellaceae</taxon>
        <taxon>Parabacteroides</taxon>
    </lineage>
</organism>
<accession>A0ABR7E664</accession>
<proteinExistence type="predicted"/>
<evidence type="ECO:0008006" key="8">
    <source>
        <dbReference type="Google" id="ProtNLM"/>
    </source>
</evidence>
<name>A0ABR7E664_9BACT</name>
<dbReference type="Gene3D" id="3.20.70.20">
    <property type="match status" value="1"/>
</dbReference>
<evidence type="ECO:0000256" key="2">
    <source>
        <dbReference type="ARBA" id="ARBA00023239"/>
    </source>
</evidence>
<evidence type="ECO:0000259" key="5">
    <source>
        <dbReference type="PROSITE" id="PS51554"/>
    </source>
</evidence>
<dbReference type="PROSITE" id="PS51554">
    <property type="entry name" value="PFL"/>
    <property type="match status" value="1"/>
</dbReference>
<dbReference type="Pfam" id="PF01228">
    <property type="entry name" value="Gly_radical"/>
    <property type="match status" value="1"/>
</dbReference>
<keyword evidence="7" id="KW-1185">Reference proteome</keyword>
<sequence length="754" mass="86624">MKNTLFKKSGRIERLHKRNLELAQHHKRDIYVDNPEFLVYHWSGKAATFSPATGDTAASESERINLGDHNCRIDVGGPFPFAKEMPSKVSGFSNTPINFATDYAFFLDHSPVAIHPYEKIVGEFYWQLDEARYFKYPQENQDLGFKAREMGAGGMSLTHTCPDLSIGLDLGWNGILKKIRHYKEQYQSFDNQYSYEYLCAAEIVCESIIRYVERYAEEAKIRAKNESDPEIKAIYESVSRSCRNLVSNAPSTFLEALQWINFFQIAERIIGHGNGYGRMDQLLLRFYRADVEKGILNKETARELIAELYLKYGGNYFCFGGRDKELKDATNEVSWIGVEAYDMLGGYNQLGVMWHSDIDPDFWEYACDVVGRHGCGAPTLVNYDVMRASELRSGYKEEDAWNIAYSGCQWYCSVGKEYSDQDTNSLVPIQPLQRTIRYAAQNKLSDWDAFMAHFRRELDATTDALVEFKNNTYKWQPKVWPEIVTSFCMHGPIENGRDVTDVRAVANNYTSVNVLGVPNLCDSMFAIRELIFKDKKYTLDELEEALTTNWEGREIMRQDFLNMPKFGNDNASVDDMTVEICTLIRKMLEEKHNIKGFHFRPSLFQFMGHTYAGPMLGATPDGRKAEEPLAHGMNPMHGRNKEGILPTMRSFTKLNYSEYQGGSFQIELHPSFFPEDKPRGTFVRAFANHFFTCGGVQINLNVVDIATLEDAMHHPDKDEYKGIVVKVTGYSAHFVFMDKQFQQEFVKRVNYQNL</sequence>
<dbReference type="EMBL" id="JACOOI010000027">
    <property type="protein sequence ID" value="MBC5645158.1"/>
    <property type="molecule type" value="Genomic_DNA"/>
</dbReference>
<evidence type="ECO:0000259" key="4">
    <source>
        <dbReference type="PROSITE" id="PS51149"/>
    </source>
</evidence>
<dbReference type="PANTHER" id="PTHR43641:SF2">
    <property type="entry name" value="DEHYDRATASE YBIW-RELATED"/>
    <property type="match status" value="1"/>
</dbReference>
<dbReference type="InterPro" id="IPR004184">
    <property type="entry name" value="PFL_dom"/>
</dbReference>
<dbReference type="PANTHER" id="PTHR43641">
    <property type="entry name" value="FORMATE ACETYLTRANSFERASE 3-RELATED"/>
    <property type="match status" value="1"/>
</dbReference>
<protein>
    <recommendedName>
        <fullName evidence="8">4-hydroxyphenylacetate decarboxylase large subunit</fullName>
    </recommendedName>
</protein>
<reference evidence="6 7" key="1">
    <citation type="submission" date="2020-08" db="EMBL/GenBank/DDBJ databases">
        <title>Genome public.</title>
        <authorList>
            <person name="Liu C."/>
            <person name="Sun Q."/>
        </authorList>
    </citation>
    <scope>NUCLEOTIDE SEQUENCE [LARGE SCALE GENOMIC DNA]</scope>
    <source>
        <strain evidence="6 7">BX2</strain>
    </source>
</reference>
<evidence type="ECO:0000256" key="1">
    <source>
        <dbReference type="ARBA" id="ARBA00022818"/>
    </source>
</evidence>
<dbReference type="RefSeq" id="WP_186960902.1">
    <property type="nucleotide sequence ID" value="NZ_JACOOI010000027.1"/>
</dbReference>
<dbReference type="InterPro" id="IPR051215">
    <property type="entry name" value="GRE"/>
</dbReference>
<gene>
    <name evidence="6" type="ORF">H8S77_19945</name>
</gene>
<dbReference type="Proteomes" id="UP000644010">
    <property type="component" value="Unassembled WGS sequence"/>
</dbReference>
<feature type="domain" description="PFL" evidence="5">
    <location>
        <begin position="1"/>
        <end position="624"/>
    </location>
</feature>
<evidence type="ECO:0000256" key="3">
    <source>
        <dbReference type="PROSITE-ProRule" id="PRU00493"/>
    </source>
</evidence>
<dbReference type="SUPFAM" id="SSF51998">
    <property type="entry name" value="PFL-like glycyl radical enzymes"/>
    <property type="match status" value="1"/>
</dbReference>
<dbReference type="Pfam" id="PF02901">
    <property type="entry name" value="PFL-like"/>
    <property type="match status" value="1"/>
</dbReference>
<dbReference type="PROSITE" id="PS51149">
    <property type="entry name" value="GLY_RADICAL_2"/>
    <property type="match status" value="1"/>
</dbReference>
<keyword evidence="2" id="KW-0456">Lyase</keyword>
<comment type="caution">
    <text evidence="6">The sequence shown here is derived from an EMBL/GenBank/DDBJ whole genome shotgun (WGS) entry which is preliminary data.</text>
</comment>
<evidence type="ECO:0000313" key="7">
    <source>
        <dbReference type="Proteomes" id="UP000644010"/>
    </source>
</evidence>
<evidence type="ECO:0000313" key="6">
    <source>
        <dbReference type="EMBL" id="MBC5645158.1"/>
    </source>
</evidence>
<keyword evidence="1 3" id="KW-0556">Organic radical</keyword>
<feature type="domain" description="Glycine radical" evidence="4">
    <location>
        <begin position="631"/>
        <end position="754"/>
    </location>
</feature>
<dbReference type="InterPro" id="IPR001150">
    <property type="entry name" value="Gly_radical"/>
</dbReference>